<dbReference type="InterPro" id="IPR032675">
    <property type="entry name" value="LRR_dom_sf"/>
</dbReference>
<dbReference type="SMART" id="SM00368">
    <property type="entry name" value="LRR_RI"/>
    <property type="match status" value="9"/>
</dbReference>
<keyword evidence="6" id="KW-1185">Reference proteome</keyword>
<feature type="transmembrane region" description="Helical" evidence="4">
    <location>
        <begin position="6"/>
        <end position="30"/>
    </location>
</feature>
<dbReference type="Proteomes" id="UP000007350">
    <property type="component" value="Unassembled WGS sequence"/>
</dbReference>
<dbReference type="GO" id="GO:0006913">
    <property type="term" value="P:nucleocytoplasmic transport"/>
    <property type="evidence" value="ECO:0007669"/>
    <property type="project" value="TreeGrafter"/>
</dbReference>
<dbReference type="PANTHER" id="PTHR24113">
    <property type="entry name" value="RAN GTPASE-ACTIVATING PROTEIN 1"/>
    <property type="match status" value="1"/>
</dbReference>
<accession>K2MQD4</accession>
<keyword evidence="2" id="KW-0433">Leucine-rich repeat</keyword>
<dbReference type="Pfam" id="PF13516">
    <property type="entry name" value="LRR_6"/>
    <property type="match status" value="6"/>
</dbReference>
<evidence type="ECO:0000256" key="4">
    <source>
        <dbReference type="SAM" id="Phobius"/>
    </source>
</evidence>
<name>K2MQD4_TRYCR</name>
<comment type="caution">
    <text evidence="5">The sequence shown here is derived from an EMBL/GenBank/DDBJ whole genome shotgun (WGS) entry which is preliminary data.</text>
</comment>
<evidence type="ECO:0000256" key="3">
    <source>
        <dbReference type="ARBA" id="ARBA00022737"/>
    </source>
</evidence>
<keyword evidence="1" id="KW-0343">GTPase activation</keyword>
<dbReference type="Gene3D" id="3.80.10.10">
    <property type="entry name" value="Ribonuclease Inhibitor"/>
    <property type="match status" value="3"/>
</dbReference>
<feature type="non-terminal residue" evidence="5">
    <location>
        <position position="1"/>
    </location>
</feature>
<gene>
    <name evidence="5" type="ORF">MOQ_006924</name>
</gene>
<evidence type="ECO:0000256" key="1">
    <source>
        <dbReference type="ARBA" id="ARBA00022468"/>
    </source>
</evidence>
<keyword evidence="3" id="KW-0677">Repeat</keyword>
<evidence type="ECO:0008006" key="7">
    <source>
        <dbReference type="Google" id="ProtNLM"/>
    </source>
</evidence>
<dbReference type="PANTHER" id="PTHR24113:SF12">
    <property type="entry name" value="RAN GTPASE-ACTIVATING PROTEIN 1"/>
    <property type="match status" value="1"/>
</dbReference>
<dbReference type="AlphaFoldDB" id="K2MQD4"/>
<protein>
    <recommendedName>
        <fullName evidence="7">Leucine-rich repeat protein (LRRP)</fullName>
    </recommendedName>
</protein>
<dbReference type="GO" id="GO:0005096">
    <property type="term" value="F:GTPase activator activity"/>
    <property type="evidence" value="ECO:0007669"/>
    <property type="project" value="UniProtKB-KW"/>
</dbReference>
<dbReference type="SUPFAM" id="SSF52047">
    <property type="entry name" value="RNI-like"/>
    <property type="match status" value="1"/>
</dbReference>
<dbReference type="InterPro" id="IPR027038">
    <property type="entry name" value="RanGap"/>
</dbReference>
<dbReference type="GO" id="GO:0048471">
    <property type="term" value="C:perinuclear region of cytoplasm"/>
    <property type="evidence" value="ECO:0007669"/>
    <property type="project" value="TreeGrafter"/>
</dbReference>
<dbReference type="GO" id="GO:0005829">
    <property type="term" value="C:cytosol"/>
    <property type="evidence" value="ECO:0007669"/>
    <property type="project" value="TreeGrafter"/>
</dbReference>
<organism evidence="5 6">
    <name type="scientific">Trypanosoma cruzi marinkellei</name>
    <dbReference type="NCBI Taxonomy" id="85056"/>
    <lineage>
        <taxon>Eukaryota</taxon>
        <taxon>Discoba</taxon>
        <taxon>Euglenozoa</taxon>
        <taxon>Kinetoplastea</taxon>
        <taxon>Metakinetoplastina</taxon>
        <taxon>Trypanosomatida</taxon>
        <taxon>Trypanosomatidae</taxon>
        <taxon>Trypanosoma</taxon>
        <taxon>Schizotrypanum</taxon>
    </lineage>
</organism>
<sequence>SFFFFFFSVYVFSLQSAVFFCFFFFVCVFVSRSVGQTMTQHTTNTLTSKESTNGRSLLGRAWTGADDAGELKIEMAWTRITPELCEGICRTIVDRDADVPVRVVDLIDNQLGPEQTQKIASMLESSTVRDVLLRYNEIGKEGCDALANVVNVSTKLQLLDIRGNGLTAACVRKLLKSISMSTALTRLGLSANKIGHEGAALLFRALEKNAYLKSLDLSLNEIGPSGAESIAHLLALPASPLKTLQLYGNHLGVAGVQLIANAVKGNKCLTDLTLGNNNATDAAAEALAEMLKENSTLETLDLRSNTLTATGVRILARDGLANNMFLVSLSLSANPIGSVGADEIAKTLIMHQGGALARLDLSSCELGPTGGMRIASLIAATITLNEVNLSGNQLDNEAAVVLSRSIVNSISISIVDLSANEIGEWGASNLIDATQLNARISSLLLHGNSINRIVQKKIDTLLGERISRNRLQNEQASLLQPEQLVR</sequence>
<evidence type="ECO:0000313" key="6">
    <source>
        <dbReference type="Proteomes" id="UP000007350"/>
    </source>
</evidence>
<dbReference type="OrthoDB" id="120976at2759"/>
<dbReference type="InterPro" id="IPR001611">
    <property type="entry name" value="Leu-rich_rpt"/>
</dbReference>
<dbReference type="EMBL" id="AHKC01013566">
    <property type="protein sequence ID" value="EKF29300.1"/>
    <property type="molecule type" value="Genomic_DNA"/>
</dbReference>
<dbReference type="GO" id="GO:0031267">
    <property type="term" value="F:small GTPase binding"/>
    <property type="evidence" value="ECO:0007669"/>
    <property type="project" value="TreeGrafter"/>
</dbReference>
<proteinExistence type="predicted"/>
<keyword evidence="4" id="KW-0472">Membrane</keyword>
<dbReference type="GO" id="GO:0005634">
    <property type="term" value="C:nucleus"/>
    <property type="evidence" value="ECO:0007669"/>
    <property type="project" value="TreeGrafter"/>
</dbReference>
<keyword evidence="4" id="KW-1133">Transmembrane helix</keyword>
<evidence type="ECO:0000313" key="5">
    <source>
        <dbReference type="EMBL" id="EKF29300.1"/>
    </source>
</evidence>
<keyword evidence="4" id="KW-0812">Transmembrane</keyword>
<evidence type="ECO:0000256" key="2">
    <source>
        <dbReference type="ARBA" id="ARBA00022614"/>
    </source>
</evidence>
<reference evidence="5 6" key="1">
    <citation type="journal article" date="2012" name="BMC Genomics">
        <title>Comparative genomic analysis of human infective Trypanosoma cruzi lineages with the bat-restricted subspecies T. cruzi marinkellei.</title>
        <authorList>
            <person name="Franzen O."/>
            <person name="Talavera-Lopez C."/>
            <person name="Ochaya S."/>
            <person name="Butler C.E."/>
            <person name="Messenger L.A."/>
            <person name="Lewis M.D."/>
            <person name="Llewellyn M.S."/>
            <person name="Marinkelle C.J."/>
            <person name="Tyler K.M."/>
            <person name="Miles M.A."/>
            <person name="Andersson B."/>
        </authorList>
    </citation>
    <scope>NUCLEOTIDE SEQUENCE [LARGE SCALE GENOMIC DNA]</scope>
    <source>
        <strain evidence="5 6">B7</strain>
    </source>
</reference>